<dbReference type="InterPro" id="IPR020904">
    <property type="entry name" value="Sc_DH/Rdtase_CS"/>
</dbReference>
<dbReference type="CDD" id="cd05233">
    <property type="entry name" value="SDR_c"/>
    <property type="match status" value="1"/>
</dbReference>
<dbReference type="GO" id="GO:0016491">
    <property type="term" value="F:oxidoreductase activity"/>
    <property type="evidence" value="ECO:0007669"/>
    <property type="project" value="UniProtKB-KW"/>
</dbReference>
<dbReference type="NCBIfam" id="NF005559">
    <property type="entry name" value="PRK07231.1"/>
    <property type="match status" value="1"/>
</dbReference>
<dbReference type="Pfam" id="PF13561">
    <property type="entry name" value="adh_short_C2"/>
    <property type="match status" value="1"/>
</dbReference>
<evidence type="ECO:0000256" key="1">
    <source>
        <dbReference type="ARBA" id="ARBA00006484"/>
    </source>
</evidence>
<dbReference type="InterPro" id="IPR036291">
    <property type="entry name" value="NAD(P)-bd_dom_sf"/>
</dbReference>
<sequence length="263" mass="28020">MTKQRFADKVFIITGAAGGIGYSIAEMAAREGASIVFSDLKEGIGKQARDKLRKLNPAVDFLPIDMTIQENAQDLVDFTVNKYGRVDVLINNAGVLGVKGAIHNIEDISSFKKVLDCNVMTMVYCSHYVVNQMLKQTSESAIVNIASIAGMIGFPGNIAYGTSKHAVIGLTKCMALDYATKGIRVNSVSPGVIQTPMLDAGIDRVNENRKASGKEPVLPNHLLSPQNRVAAPAEVANAVLFLASDKASHITGVNLPVDGGFTT</sequence>
<dbReference type="GO" id="GO:0008206">
    <property type="term" value="P:bile acid metabolic process"/>
    <property type="evidence" value="ECO:0007669"/>
    <property type="project" value="UniProtKB-ARBA"/>
</dbReference>
<evidence type="ECO:0000256" key="2">
    <source>
        <dbReference type="ARBA" id="ARBA00023002"/>
    </source>
</evidence>
<reference evidence="3" key="1">
    <citation type="submission" date="2023-03" db="EMBL/GenBank/DDBJ databases">
        <title>Selenobaculum gbiensis gen. nov. sp. nov., a new bacterium isolated from the gut microbiota of IBD patient.</title>
        <authorList>
            <person name="Yeo S."/>
            <person name="Park H."/>
            <person name="Huh C.S."/>
        </authorList>
    </citation>
    <scope>NUCLEOTIDE SEQUENCE</scope>
    <source>
        <strain evidence="3">ICN-92133</strain>
    </source>
</reference>
<evidence type="ECO:0000313" key="4">
    <source>
        <dbReference type="Proteomes" id="UP001243623"/>
    </source>
</evidence>
<keyword evidence="2" id="KW-0560">Oxidoreductase</keyword>
<dbReference type="PANTHER" id="PTHR24321:SF11">
    <property type="entry name" value="BLR0893 PROTEIN"/>
    <property type="match status" value="1"/>
</dbReference>
<dbReference type="AlphaFoldDB" id="A0A9Y2AHI2"/>
<organism evidence="3 4">
    <name type="scientific">Selenobaculum gibii</name>
    <dbReference type="NCBI Taxonomy" id="3054208"/>
    <lineage>
        <taxon>Bacteria</taxon>
        <taxon>Bacillati</taxon>
        <taxon>Bacillota</taxon>
        <taxon>Negativicutes</taxon>
        <taxon>Selenomonadales</taxon>
        <taxon>Selenomonadaceae</taxon>
        <taxon>Selenobaculum</taxon>
    </lineage>
</organism>
<gene>
    <name evidence="3" type="ORF">P3F81_09825</name>
</gene>
<evidence type="ECO:0000313" key="3">
    <source>
        <dbReference type="EMBL" id="WIW70184.1"/>
    </source>
</evidence>
<dbReference type="KEGG" id="sgbi:P3F81_09825"/>
<dbReference type="RefSeq" id="WP_147669977.1">
    <property type="nucleotide sequence ID" value="NZ_CP120678.1"/>
</dbReference>
<dbReference type="InterPro" id="IPR002347">
    <property type="entry name" value="SDR_fam"/>
</dbReference>
<protein>
    <submittedName>
        <fullName evidence="3">SDR family oxidoreductase</fullName>
    </submittedName>
</protein>
<dbReference type="Proteomes" id="UP001243623">
    <property type="component" value="Chromosome"/>
</dbReference>
<dbReference type="EMBL" id="CP120678">
    <property type="protein sequence ID" value="WIW70184.1"/>
    <property type="molecule type" value="Genomic_DNA"/>
</dbReference>
<dbReference type="Gene3D" id="3.40.50.720">
    <property type="entry name" value="NAD(P)-binding Rossmann-like Domain"/>
    <property type="match status" value="1"/>
</dbReference>
<dbReference type="PRINTS" id="PR00081">
    <property type="entry name" value="GDHRDH"/>
</dbReference>
<dbReference type="PRINTS" id="PR00080">
    <property type="entry name" value="SDRFAMILY"/>
</dbReference>
<comment type="similarity">
    <text evidence="1">Belongs to the short-chain dehydrogenases/reductases (SDR) family.</text>
</comment>
<proteinExistence type="inferred from homology"/>
<dbReference type="FunFam" id="3.40.50.720:FF:000084">
    <property type="entry name" value="Short-chain dehydrogenase reductase"/>
    <property type="match status" value="1"/>
</dbReference>
<accession>A0A9Y2AHI2</accession>
<name>A0A9Y2AHI2_9FIRM</name>
<dbReference type="SUPFAM" id="SSF51735">
    <property type="entry name" value="NAD(P)-binding Rossmann-fold domains"/>
    <property type="match status" value="1"/>
</dbReference>
<dbReference type="PROSITE" id="PS00061">
    <property type="entry name" value="ADH_SHORT"/>
    <property type="match status" value="1"/>
</dbReference>
<keyword evidence="4" id="KW-1185">Reference proteome</keyword>
<dbReference type="PANTHER" id="PTHR24321">
    <property type="entry name" value="DEHYDROGENASES, SHORT CHAIN"/>
    <property type="match status" value="1"/>
</dbReference>